<accession>A0A411AFL0</accession>
<dbReference type="EMBL" id="MH204643">
    <property type="protein sequence ID" value="QAX32792.1"/>
    <property type="molecule type" value="mRNA"/>
</dbReference>
<protein>
    <submittedName>
        <fullName evidence="3">Glycine-rich protein</fullName>
    </submittedName>
</protein>
<sequence length="116" mass="13612">MKTNHFIFFCFFALLLISVVAIQSFQDDNKYEIEESKTNIEIDNCPANLIRKKRSHGIKKPRDKEKHFKIKKGKKEYTGREKVYDYSKKVPDDGEKRQGNDKKRLGNGEKGEDDVQ</sequence>
<dbReference type="AlphaFoldDB" id="A0A411AFL0"/>
<keyword evidence="2" id="KW-0732">Signal</keyword>
<feature type="compositionally biased region" description="Basic and acidic residues" evidence="1">
    <location>
        <begin position="75"/>
        <end position="110"/>
    </location>
</feature>
<feature type="signal peptide" evidence="2">
    <location>
        <begin position="1"/>
        <end position="21"/>
    </location>
</feature>
<evidence type="ECO:0000256" key="1">
    <source>
        <dbReference type="SAM" id="MobiDB-lite"/>
    </source>
</evidence>
<feature type="chain" id="PRO_5019401584" evidence="2">
    <location>
        <begin position="22"/>
        <end position="116"/>
    </location>
</feature>
<name>A0A411AFL0_ONOSP</name>
<evidence type="ECO:0000313" key="3">
    <source>
        <dbReference type="EMBL" id="QAX32792.1"/>
    </source>
</evidence>
<gene>
    <name evidence="3" type="primary">GRP11</name>
</gene>
<proteinExistence type="evidence at transcript level"/>
<reference evidence="3" key="1">
    <citation type="submission" date="2018-04" db="EMBL/GenBank/DDBJ databases">
        <title>The nodule transcriptome of six IRLC legumes reveals different diversification patterns of leghemoglobin and glycine-rich-protein (GRP) families.</title>
        <authorList>
            <person name="Montiel J."/>
            <person name="Fonseca-Garcia C."/>
            <person name="Kereszt A."/>
            <person name="Kondorosi E."/>
        </authorList>
    </citation>
    <scope>NUCLEOTIDE SEQUENCE</scope>
</reference>
<organism evidence="3">
    <name type="scientific">Ononis spinosa</name>
    <name type="common">Spiny restharrow</name>
    <name type="synonym">Ononis campestris</name>
    <dbReference type="NCBI Taxonomy" id="58890"/>
    <lineage>
        <taxon>Eukaryota</taxon>
        <taxon>Viridiplantae</taxon>
        <taxon>Streptophyta</taxon>
        <taxon>Embryophyta</taxon>
        <taxon>Tracheophyta</taxon>
        <taxon>Spermatophyta</taxon>
        <taxon>Magnoliopsida</taxon>
        <taxon>eudicotyledons</taxon>
        <taxon>Gunneridae</taxon>
        <taxon>Pentapetalae</taxon>
        <taxon>rosids</taxon>
        <taxon>fabids</taxon>
        <taxon>Fabales</taxon>
        <taxon>Fabaceae</taxon>
        <taxon>Papilionoideae</taxon>
        <taxon>50 kb inversion clade</taxon>
        <taxon>NPAAA clade</taxon>
        <taxon>Hologalegina</taxon>
        <taxon>IRL clade</taxon>
        <taxon>Trifolieae</taxon>
        <taxon>Ononis</taxon>
    </lineage>
</organism>
<feature type="region of interest" description="Disordered" evidence="1">
    <location>
        <begin position="52"/>
        <end position="116"/>
    </location>
</feature>
<evidence type="ECO:0000256" key="2">
    <source>
        <dbReference type="SAM" id="SignalP"/>
    </source>
</evidence>